<proteinExistence type="predicted"/>
<protein>
    <submittedName>
        <fullName evidence="2">Uncharacterized protein</fullName>
    </submittedName>
</protein>
<dbReference type="Proteomes" id="UP000593565">
    <property type="component" value="Unassembled WGS sequence"/>
</dbReference>
<feature type="compositionally biased region" description="Gly residues" evidence="1">
    <location>
        <begin position="15"/>
        <end position="25"/>
    </location>
</feature>
<evidence type="ECO:0000313" key="2">
    <source>
        <dbReference type="EMBL" id="KAF4070457.1"/>
    </source>
</evidence>
<accession>A0A7J5ZLL9</accession>
<dbReference type="AlphaFoldDB" id="A0A7J5ZLL9"/>
<dbReference type="EMBL" id="JAAGNN010000029">
    <property type="protein sequence ID" value="KAF4070457.1"/>
    <property type="molecule type" value="Genomic_DNA"/>
</dbReference>
<gene>
    <name evidence="2" type="ORF">AMELA_G00285540</name>
</gene>
<reference evidence="2 3" key="1">
    <citation type="submission" date="2020-02" db="EMBL/GenBank/DDBJ databases">
        <title>A chromosome-scale genome assembly of the black bullhead catfish (Ameiurus melas).</title>
        <authorList>
            <person name="Wen M."/>
            <person name="Zham M."/>
            <person name="Cabau C."/>
            <person name="Klopp C."/>
            <person name="Donnadieu C."/>
            <person name="Roques C."/>
            <person name="Bouchez O."/>
            <person name="Lampietro C."/>
            <person name="Jouanno E."/>
            <person name="Herpin A."/>
            <person name="Louis A."/>
            <person name="Berthelot C."/>
            <person name="Parey E."/>
            <person name="Roest-Crollius H."/>
            <person name="Braasch I."/>
            <person name="Postlethwait J."/>
            <person name="Robinson-Rechavi M."/>
            <person name="Echchiki A."/>
            <person name="Begum T."/>
            <person name="Montfort J."/>
            <person name="Schartl M."/>
            <person name="Bobe J."/>
            <person name="Guiguen Y."/>
        </authorList>
    </citation>
    <scope>NUCLEOTIDE SEQUENCE [LARGE SCALE GENOMIC DNA]</scope>
    <source>
        <strain evidence="2">M_S1</strain>
        <tissue evidence="2">Blood</tissue>
    </source>
</reference>
<keyword evidence="3" id="KW-1185">Reference proteome</keyword>
<feature type="region of interest" description="Disordered" evidence="1">
    <location>
        <begin position="1"/>
        <end position="39"/>
    </location>
</feature>
<evidence type="ECO:0000313" key="3">
    <source>
        <dbReference type="Proteomes" id="UP000593565"/>
    </source>
</evidence>
<comment type="caution">
    <text evidence="2">The sequence shown here is derived from an EMBL/GenBank/DDBJ whole genome shotgun (WGS) entry which is preliminary data.</text>
</comment>
<sequence length="86" mass="9732">MQSVLQEDGKMVDGGLLGDANGVGSGSARQKDSGKWQRPRFTRKALMRCCLLRWIIASTSPKEQGEYVLYTPTHRLTREQGNMRNY</sequence>
<name>A0A7J5ZLL9_AMEME</name>
<organism evidence="2 3">
    <name type="scientific">Ameiurus melas</name>
    <name type="common">Black bullhead</name>
    <name type="synonym">Silurus melas</name>
    <dbReference type="NCBI Taxonomy" id="219545"/>
    <lineage>
        <taxon>Eukaryota</taxon>
        <taxon>Metazoa</taxon>
        <taxon>Chordata</taxon>
        <taxon>Craniata</taxon>
        <taxon>Vertebrata</taxon>
        <taxon>Euteleostomi</taxon>
        <taxon>Actinopterygii</taxon>
        <taxon>Neopterygii</taxon>
        <taxon>Teleostei</taxon>
        <taxon>Ostariophysi</taxon>
        <taxon>Siluriformes</taxon>
        <taxon>Ictaluridae</taxon>
        <taxon>Ameiurus</taxon>
    </lineage>
</organism>
<evidence type="ECO:0000256" key="1">
    <source>
        <dbReference type="SAM" id="MobiDB-lite"/>
    </source>
</evidence>